<organism evidence="3 4">
    <name type="scientific">Candidatus Nomurabacteria bacterium RIFCSPLOWO2_01_FULL_42_17</name>
    <dbReference type="NCBI Taxonomy" id="1801780"/>
    <lineage>
        <taxon>Bacteria</taxon>
        <taxon>Candidatus Nomuraibacteriota</taxon>
    </lineage>
</organism>
<dbReference type="CDD" id="cd00063">
    <property type="entry name" value="FN3"/>
    <property type="match status" value="1"/>
</dbReference>
<dbReference type="AlphaFoldDB" id="A0A1F6XNV4"/>
<proteinExistence type="predicted"/>
<dbReference type="InterPro" id="IPR013783">
    <property type="entry name" value="Ig-like_fold"/>
</dbReference>
<dbReference type="InterPro" id="IPR003961">
    <property type="entry name" value="FN3_dom"/>
</dbReference>
<feature type="transmembrane region" description="Helical" evidence="1">
    <location>
        <begin position="7"/>
        <end position="27"/>
    </location>
</feature>
<name>A0A1F6XNV4_9BACT</name>
<keyword evidence="1" id="KW-1133">Transmembrane helix</keyword>
<comment type="caution">
    <text evidence="3">The sequence shown here is derived from an EMBL/GenBank/DDBJ whole genome shotgun (WGS) entry which is preliminary data.</text>
</comment>
<feature type="domain" description="Fibronectin type-III" evidence="2">
    <location>
        <begin position="309"/>
        <end position="405"/>
    </location>
</feature>
<evidence type="ECO:0000256" key="1">
    <source>
        <dbReference type="SAM" id="Phobius"/>
    </source>
</evidence>
<dbReference type="Gene3D" id="2.60.40.10">
    <property type="entry name" value="Immunoglobulins"/>
    <property type="match status" value="2"/>
</dbReference>
<evidence type="ECO:0000313" key="4">
    <source>
        <dbReference type="Proteomes" id="UP000178104"/>
    </source>
</evidence>
<protein>
    <recommendedName>
        <fullName evidence="2">Fibronectin type-III domain-containing protein</fullName>
    </recommendedName>
</protein>
<dbReference type="Proteomes" id="UP000178104">
    <property type="component" value="Unassembled WGS sequence"/>
</dbReference>
<dbReference type="PROSITE" id="PS50853">
    <property type="entry name" value="FN3"/>
    <property type="match status" value="1"/>
</dbReference>
<keyword evidence="1" id="KW-0812">Transmembrane</keyword>
<dbReference type="SMART" id="SM00060">
    <property type="entry name" value="FN3"/>
    <property type="match status" value="1"/>
</dbReference>
<dbReference type="Gene3D" id="3.40.390.10">
    <property type="entry name" value="Collagenase (Catalytic Domain)"/>
    <property type="match status" value="1"/>
</dbReference>
<dbReference type="GO" id="GO:0008237">
    <property type="term" value="F:metallopeptidase activity"/>
    <property type="evidence" value="ECO:0007669"/>
    <property type="project" value="InterPro"/>
</dbReference>
<evidence type="ECO:0000313" key="3">
    <source>
        <dbReference type="EMBL" id="OGI95773.1"/>
    </source>
</evidence>
<dbReference type="STRING" id="1801780.A2917_00455"/>
<evidence type="ECO:0000259" key="2">
    <source>
        <dbReference type="PROSITE" id="PS50853"/>
    </source>
</evidence>
<accession>A0A1F6XNV4</accession>
<keyword evidence="1" id="KW-0472">Membrane</keyword>
<dbReference type="InterPro" id="IPR024079">
    <property type="entry name" value="MetalloPept_cat_dom_sf"/>
</dbReference>
<sequence>MNVRSYLNVAIVVAIIVIGFVSVILLIENQSLSPEGQTAQVVSSTPEIIGYMGVDDDDTTGCLLQDQNTGKFVSKLPIYKIYNQNQYSNSKTKYNNCLDYFKLDTNDQLQLICYKINSEGQAVDYLGPVLKGPGTFTGKDFPNSDCASRYSQSRSDSDYDKWNFHSGIVKLIPTQEIIGYMGINEGESSSCSFSKSGGERPMNSSYPELEVPIYKINNQAQYFFSEKKLNGCINYVKLKTNDSIQVICDSASPNREESTMVLTGPGVFSPDNVPPHKCSKQATGTSITRRGLFTLDEVRVLASPIISNPPSNLTAKVAAFDKINLSWKDNSSNETNFQIERATETEKKGEFGPFGPIDILAPNKSSYADSGLTGNTSYAYRVRASLGATGYSDYSNTVSAKTLSPDPSNLTAKVILDRTKAGVELKWQDNSTNELGFTVQRKHGNGEWEKLPGATVYPFLDNFNTSPVDFPDESYRVYATFPDGSISGYSNEVSVNNCAKISGTGPRQFVFMKGKSIEKTPSDYFTSTVNPIVKQGFGTISPFKDYLSQFSFFVDLQNFDDSAFSTYVYGGKNYFGTDGFLDSTLGVFESSLKEESACADMVAQNSVHIFSFAENFRNLHLAWALPTLKMAFVSGERLNTAMHEVGHVIGDLRDEYKIADTPSTFWGGWESNPRNCSLVPFIDFRSSLDNRIYGGATAAGTGFEGCGYLKSKFGLNFYRPSQDGLMNENNPLKFNCISYGYIVAAIKGEPTTKANAQKYWPECLAKSDTIKEGLPELGNPPKIKTIQLQSQPNATSSLPSLMAAISSIWDSLSLPASALLSLEDSSKGIAAGSSTGASSEDALYLVISGSGFTKEANSVQLIDIKDKKKVYELLSISSADGKTISVKIPATVPMGTYNLKVGAFNSKWSNVLKITIAPLGKIVVNAPPSGGSYKLGSSVPISWNAKNVKSTKISVYKDGVSKLVINKGYIQKTPDGAVAWIIPKNFPLGNYKIRVADSAKPAIFAESGVFSIVK</sequence>
<dbReference type="SUPFAM" id="SSF49265">
    <property type="entry name" value="Fibronectin type III"/>
    <property type="match status" value="1"/>
</dbReference>
<reference evidence="3 4" key="1">
    <citation type="journal article" date="2016" name="Nat. Commun.">
        <title>Thousands of microbial genomes shed light on interconnected biogeochemical processes in an aquifer system.</title>
        <authorList>
            <person name="Anantharaman K."/>
            <person name="Brown C.T."/>
            <person name="Hug L.A."/>
            <person name="Sharon I."/>
            <person name="Castelle C.J."/>
            <person name="Probst A.J."/>
            <person name="Thomas B.C."/>
            <person name="Singh A."/>
            <person name="Wilkins M.J."/>
            <person name="Karaoz U."/>
            <person name="Brodie E.L."/>
            <person name="Williams K.H."/>
            <person name="Hubbard S.S."/>
            <person name="Banfield J.F."/>
        </authorList>
    </citation>
    <scope>NUCLEOTIDE SEQUENCE [LARGE SCALE GENOMIC DNA]</scope>
</reference>
<gene>
    <name evidence="3" type="ORF">A2917_00455</name>
</gene>
<dbReference type="EMBL" id="MFVE01000002">
    <property type="protein sequence ID" value="OGI95773.1"/>
    <property type="molecule type" value="Genomic_DNA"/>
</dbReference>
<dbReference type="InterPro" id="IPR036116">
    <property type="entry name" value="FN3_sf"/>
</dbReference>